<proteinExistence type="inferred from homology"/>
<dbReference type="PANTHER" id="PTHR48047">
    <property type="entry name" value="GLYCOSYLTRANSFERASE"/>
    <property type="match status" value="1"/>
</dbReference>
<evidence type="ECO:0000313" key="5">
    <source>
        <dbReference type="Proteomes" id="UP000237347"/>
    </source>
</evidence>
<keyword evidence="5" id="KW-1185">Reference proteome</keyword>
<dbReference type="FunFam" id="3.40.50.2000:FF:000056">
    <property type="entry name" value="Glycosyltransferase"/>
    <property type="match status" value="1"/>
</dbReference>
<dbReference type="PANTHER" id="PTHR48047:SF118">
    <property type="entry name" value="HEXOSYLTRANSFERASE-RELATED"/>
    <property type="match status" value="1"/>
</dbReference>
<dbReference type="SUPFAM" id="SSF53756">
    <property type="entry name" value="UDP-Glycosyltransferase/glycogen phosphorylase"/>
    <property type="match status" value="1"/>
</dbReference>
<evidence type="ECO:0000256" key="1">
    <source>
        <dbReference type="ARBA" id="ARBA00009995"/>
    </source>
</evidence>
<dbReference type="EMBL" id="PKMF04000242">
    <property type="protein sequence ID" value="KAK7841382.1"/>
    <property type="molecule type" value="Genomic_DNA"/>
</dbReference>
<gene>
    <name evidence="4" type="primary">UGT89B1_1</name>
    <name evidence="4" type="ORF">CFP56_015503</name>
</gene>
<evidence type="ECO:0000256" key="2">
    <source>
        <dbReference type="ARBA" id="ARBA00022676"/>
    </source>
</evidence>
<comment type="similarity">
    <text evidence="1">Belongs to the UDP-glycosyltransferase family.</text>
</comment>
<dbReference type="AlphaFoldDB" id="A0AAW0KPU2"/>
<name>A0AAW0KPU2_QUESU</name>
<dbReference type="Gene3D" id="3.40.50.2000">
    <property type="entry name" value="Glycogen Phosphorylase B"/>
    <property type="match status" value="3"/>
</dbReference>
<sequence length="406" mass="44837">MSTTKSKTNLHIVAYPYPTAGHIIPLLDLTHLLLTRGLNVTVLVTPNNVHLLEPYLSTHPSSLKHLVLPAPDITPHTRLVADVRGLRDLHYPILLQWFQSQPSPPVAIISDFFLGWTQHLACELKLPTNEFEADPDWEFYRNSMLANFESWGIVFNSFASLESVYFDHLKREVGHNRVWAVGPVLPLEGDLIRSATRGGASSMPCHKLMAWLDARLDNSVVYVCFGSRAVLTSKQLNVLTAALECSGVHFILCARVPDDQGSILDGFKDRVGDKGLVIKGWAPQVAILRHQAVGSFLTHCGWNSVLEGLISRVVMLTWPMGADQFTNALLLVNQLGVAIRAGEGTENIPDSNELARLLVVSLNKIKLQNVRAKELSDAALSTVKGGSSDKDLDELIKQLVDIKKLE</sequence>
<accession>A0AAW0KPU2</accession>
<evidence type="ECO:0000313" key="4">
    <source>
        <dbReference type="EMBL" id="KAK7841382.1"/>
    </source>
</evidence>
<keyword evidence="3" id="KW-0808">Transferase</keyword>
<comment type="caution">
    <text evidence="4">The sequence shown here is derived from an EMBL/GenBank/DDBJ whole genome shotgun (WGS) entry which is preliminary data.</text>
</comment>
<evidence type="ECO:0000256" key="3">
    <source>
        <dbReference type="ARBA" id="ARBA00022679"/>
    </source>
</evidence>
<dbReference type="CDD" id="cd03784">
    <property type="entry name" value="GT1_Gtf-like"/>
    <property type="match status" value="1"/>
</dbReference>
<protein>
    <submittedName>
        <fullName evidence="4">Udp-glycosyltransferase 89b1</fullName>
    </submittedName>
</protein>
<reference evidence="4 5" key="1">
    <citation type="journal article" date="2018" name="Sci. Data">
        <title>The draft genome sequence of cork oak.</title>
        <authorList>
            <person name="Ramos A.M."/>
            <person name="Usie A."/>
            <person name="Barbosa P."/>
            <person name="Barros P.M."/>
            <person name="Capote T."/>
            <person name="Chaves I."/>
            <person name="Simoes F."/>
            <person name="Abreu I."/>
            <person name="Carrasquinho I."/>
            <person name="Faro C."/>
            <person name="Guimaraes J.B."/>
            <person name="Mendonca D."/>
            <person name="Nobrega F."/>
            <person name="Rodrigues L."/>
            <person name="Saibo N.J.M."/>
            <person name="Varela M.C."/>
            <person name="Egas C."/>
            <person name="Matos J."/>
            <person name="Miguel C.M."/>
            <person name="Oliveira M.M."/>
            <person name="Ricardo C.P."/>
            <person name="Goncalves S."/>
        </authorList>
    </citation>
    <scope>NUCLEOTIDE SEQUENCE [LARGE SCALE GENOMIC DNA]</scope>
    <source>
        <strain evidence="5">cv. HL8</strain>
    </source>
</reference>
<keyword evidence="2" id="KW-0328">Glycosyltransferase</keyword>
<dbReference type="Pfam" id="PF00201">
    <property type="entry name" value="UDPGT"/>
    <property type="match status" value="1"/>
</dbReference>
<dbReference type="GO" id="GO:0035251">
    <property type="term" value="F:UDP-glucosyltransferase activity"/>
    <property type="evidence" value="ECO:0007669"/>
    <property type="project" value="TreeGrafter"/>
</dbReference>
<organism evidence="4 5">
    <name type="scientific">Quercus suber</name>
    <name type="common">Cork oak</name>
    <dbReference type="NCBI Taxonomy" id="58331"/>
    <lineage>
        <taxon>Eukaryota</taxon>
        <taxon>Viridiplantae</taxon>
        <taxon>Streptophyta</taxon>
        <taxon>Embryophyta</taxon>
        <taxon>Tracheophyta</taxon>
        <taxon>Spermatophyta</taxon>
        <taxon>Magnoliopsida</taxon>
        <taxon>eudicotyledons</taxon>
        <taxon>Gunneridae</taxon>
        <taxon>Pentapetalae</taxon>
        <taxon>rosids</taxon>
        <taxon>fabids</taxon>
        <taxon>Fagales</taxon>
        <taxon>Fagaceae</taxon>
        <taxon>Quercus</taxon>
    </lineage>
</organism>
<dbReference type="Proteomes" id="UP000237347">
    <property type="component" value="Unassembled WGS sequence"/>
</dbReference>
<dbReference type="InterPro" id="IPR002213">
    <property type="entry name" value="UDP_glucos_trans"/>
</dbReference>